<sequence>MNQEILNYLKFAKDISPEIFENPTPKFHLEILDFILSNGNKKACAIFRGAGKSTLLNKIFVVCQLFFHYEPFTMLVSADKEKACNFLRDIKDMIISANRKGYAISKGEIWASDRCEIIINAGLKDADGNSLERACFICAMGAGQDPRGYIYHHRRPSLIIADDLESKLGQYAIANIKNRQKIKEWFFADLAPTLHPTKGKLVIIGTIIHEDSLLNTILMDKEENSRGWQTKRIPIIENNRSTWPSRFPIGLIEAKKAELAQLGLENEFYQEYMCRAISPEKQLFKREYLRYFKRVNYDLSVAPVYYSDSDSIKTIEITAYPAKSLTLENNSELELNRCTIYTTMDLATYDGHDKTAIVTFAVNEYNIYIIDIECGHWTPFEKGLKALEVYLKFRPVRFGIERAGAQNDFFYTIDQVQKRSGITIPVEKLKHHSNAKNVRISQLHPDFASGRVIINASLQNAGELEAQLLSFDPQTDSKYDDIIDAVAYIKEFTRGRYFAKDDESEADNIWDYDSSDTSWV</sequence>
<dbReference type="Proteomes" id="UP000194260">
    <property type="component" value="Chromosome"/>
</dbReference>
<dbReference type="AlphaFoldDB" id="A0A1X9SVY4"/>
<dbReference type="KEGG" id="camy:CSUIS_0526"/>
<evidence type="ECO:0000313" key="2">
    <source>
        <dbReference type="Proteomes" id="UP000194260"/>
    </source>
</evidence>
<accession>A0A1X9SVY4</accession>
<dbReference type="RefSeq" id="WP_086296998.1">
    <property type="nucleotide sequence ID" value="NZ_CP018789.1"/>
</dbReference>
<proteinExistence type="predicted"/>
<dbReference type="Gene3D" id="3.40.50.300">
    <property type="entry name" value="P-loop containing nucleotide triphosphate hydrolases"/>
    <property type="match status" value="1"/>
</dbReference>
<reference evidence="2" key="1">
    <citation type="journal article" date="2017" name="Genome Biol. Evol.">
        <title>Comparative Genomic Analysis Identifies a Campylobacter Clade Deficient in Selenium Metabolism.</title>
        <authorList>
            <person name="Miller W.G."/>
            <person name="Yee E."/>
            <person name="Lopes B.S."/>
            <person name="Chapman M.H."/>
            <person name="Huynh S."/>
            <person name="Bono J.L."/>
            <person name="Parker C.T."/>
            <person name="Strachan N.J.C."/>
            <person name="Forbes K.J."/>
        </authorList>
    </citation>
    <scope>NUCLEOTIDE SEQUENCE [LARGE SCALE GENOMIC DNA]</scope>
    <source>
        <strain evidence="2">RM6137</strain>
    </source>
</reference>
<protein>
    <submittedName>
        <fullName evidence="1">Putative phage protein</fullName>
    </submittedName>
</protein>
<gene>
    <name evidence="1" type="ORF">CSUIS_0526</name>
</gene>
<name>A0A1X9SVY4_9BACT</name>
<dbReference type="InterPro" id="IPR027417">
    <property type="entry name" value="P-loop_NTPase"/>
</dbReference>
<dbReference type="EMBL" id="CP018789">
    <property type="protein sequence ID" value="ARR00353.1"/>
    <property type="molecule type" value="Genomic_DNA"/>
</dbReference>
<evidence type="ECO:0000313" key="1">
    <source>
        <dbReference type="EMBL" id="ARR00353.1"/>
    </source>
</evidence>
<dbReference type="Gene3D" id="3.30.420.240">
    <property type="match status" value="1"/>
</dbReference>
<organism evidence="1 2">
    <name type="scientific">Campylobacter porcelli</name>
    <dbReference type="NCBI Taxonomy" id="1660073"/>
    <lineage>
        <taxon>Bacteria</taxon>
        <taxon>Pseudomonadati</taxon>
        <taxon>Campylobacterota</taxon>
        <taxon>Epsilonproteobacteria</taxon>
        <taxon>Campylobacterales</taxon>
        <taxon>Campylobacteraceae</taxon>
        <taxon>Campylobacter</taxon>
    </lineage>
</organism>
<dbReference type="STRING" id="1660073.CSUIS_0526"/>